<dbReference type="STRING" id="400055.SAMN04490243_2034"/>
<organism evidence="2 3">
    <name type="scientific">Robiginitalea myxolifaciens</name>
    <dbReference type="NCBI Taxonomy" id="400055"/>
    <lineage>
        <taxon>Bacteria</taxon>
        <taxon>Pseudomonadati</taxon>
        <taxon>Bacteroidota</taxon>
        <taxon>Flavobacteriia</taxon>
        <taxon>Flavobacteriales</taxon>
        <taxon>Flavobacteriaceae</taxon>
        <taxon>Robiginitalea</taxon>
    </lineage>
</organism>
<evidence type="ECO:0008006" key="4">
    <source>
        <dbReference type="Google" id="ProtNLM"/>
    </source>
</evidence>
<dbReference type="AlphaFoldDB" id="A0A1I6H107"/>
<feature type="compositionally biased region" description="Gly residues" evidence="1">
    <location>
        <begin position="302"/>
        <end position="316"/>
    </location>
</feature>
<name>A0A1I6H107_9FLAO</name>
<accession>A0A1I6H107</accession>
<gene>
    <name evidence="2" type="ORF">SAMN04490243_2034</name>
</gene>
<evidence type="ECO:0000256" key="1">
    <source>
        <dbReference type="SAM" id="MobiDB-lite"/>
    </source>
</evidence>
<dbReference type="EMBL" id="FOYQ01000002">
    <property type="protein sequence ID" value="SFR48143.1"/>
    <property type="molecule type" value="Genomic_DNA"/>
</dbReference>
<proteinExistence type="predicted"/>
<feature type="region of interest" description="Disordered" evidence="1">
    <location>
        <begin position="280"/>
        <end position="317"/>
    </location>
</feature>
<evidence type="ECO:0000313" key="2">
    <source>
        <dbReference type="EMBL" id="SFR48143.1"/>
    </source>
</evidence>
<feature type="compositionally biased region" description="Acidic residues" evidence="1">
    <location>
        <begin position="280"/>
        <end position="301"/>
    </location>
</feature>
<evidence type="ECO:0000313" key="3">
    <source>
        <dbReference type="Proteomes" id="UP000199534"/>
    </source>
</evidence>
<dbReference type="Proteomes" id="UP000199534">
    <property type="component" value="Unassembled WGS sequence"/>
</dbReference>
<reference evidence="2 3" key="1">
    <citation type="submission" date="2016-10" db="EMBL/GenBank/DDBJ databases">
        <authorList>
            <person name="de Groot N.N."/>
        </authorList>
    </citation>
    <scope>NUCLEOTIDE SEQUENCE [LARGE SCALE GENOMIC DNA]</scope>
    <source>
        <strain evidence="2 3">DSM 21019</strain>
    </source>
</reference>
<keyword evidence="3" id="KW-1185">Reference proteome</keyword>
<sequence length="401" mass="43468">MLFWSFGLLGALAYSQPQVTLLGNLPEEVGESSGLLGLDDRLITHNDSGNEAVLYELDADNFALLRTIEITGVTNTDWEDIAVDDNFIYIGDIGNNLGQRQDLKILRVSLDALRSGTSVTPEIISYSYEDQTDFSGGQNSDWDAEALVVRGDDLLIFTKQWQSGGTVIYRLPKVPGDYQAERIGELSIGGLITAGHPFSDGSGIALLGYSNQLQPFMVRLPLGADGLLFPTETVREPLEIGFGQAEGLLASAPGIYLFSTESFTNAFVSLQASVFRVEFADGDPTGEEPGGEEPGGEEPGGEEPGGGGAPNPGFGGYQPQLASDELRLFGRPFSGLLEYAHGSTNELLARAIYDSAGRRIRYEEGPEIRIAEMDVSGLGTSIYYFTLYLREQTLSRPFIRY</sequence>
<protein>
    <recommendedName>
        <fullName evidence="4">Por secretion system C-terminal sorting domain-containing protein</fullName>
    </recommendedName>
</protein>